<organism evidence="1 2">
    <name type="scientific">Pangasianodon gigas</name>
    <name type="common">Mekong giant catfish</name>
    <name type="synonym">Pangasius gigas</name>
    <dbReference type="NCBI Taxonomy" id="30993"/>
    <lineage>
        <taxon>Eukaryota</taxon>
        <taxon>Metazoa</taxon>
        <taxon>Chordata</taxon>
        <taxon>Craniata</taxon>
        <taxon>Vertebrata</taxon>
        <taxon>Euteleostomi</taxon>
        <taxon>Actinopterygii</taxon>
        <taxon>Neopterygii</taxon>
        <taxon>Teleostei</taxon>
        <taxon>Ostariophysi</taxon>
        <taxon>Siluriformes</taxon>
        <taxon>Pangasiidae</taxon>
        <taxon>Pangasianodon</taxon>
    </lineage>
</organism>
<proteinExistence type="predicted"/>
<evidence type="ECO:0000313" key="1">
    <source>
        <dbReference type="EMBL" id="MCI4380361.1"/>
    </source>
</evidence>
<name>A0ACC5WNU8_PANGG</name>
<reference evidence="1 2" key="1">
    <citation type="journal article" date="2022" name="bioRxiv">
        <title>An ancient truncated duplication of the anti-Mullerian hormone receptor type 2 gene is a potential conserved master sex determinant in the Pangasiidae catfish family.</title>
        <authorList>
            <person name="Wen M."/>
            <person name="Pan Q."/>
            <person name="Jouanno E."/>
            <person name="Montfort J."/>
            <person name="Zahm M."/>
            <person name="Cabau C."/>
            <person name="Klopp C."/>
            <person name="Iampietro C."/>
            <person name="Roques C."/>
            <person name="Bouchez O."/>
            <person name="Castinel A."/>
            <person name="Donnadieu C."/>
            <person name="Parrinello H."/>
            <person name="Poncet C."/>
            <person name="Belmonte E."/>
            <person name="Gautier V."/>
            <person name="Avarre J.-C."/>
            <person name="Dugue R."/>
            <person name="Gustiano R."/>
            <person name="Ha T.T.T."/>
            <person name="Campet M."/>
            <person name="Sriphairoj K."/>
            <person name="Ribolli J."/>
            <person name="de Almeida F.L."/>
            <person name="Desvignes T."/>
            <person name="Postlethwait J.H."/>
            <person name="Bucao C.F."/>
            <person name="Robinson-Rechavi M."/>
            <person name="Bobe J."/>
            <person name="Herpin A."/>
            <person name="Guiguen Y."/>
        </authorList>
    </citation>
    <scope>NUCLEOTIDE SEQUENCE [LARGE SCALE GENOMIC DNA]</scope>
    <source>
        <strain evidence="1">YG-Dec2019</strain>
    </source>
</reference>
<keyword evidence="2" id="KW-1185">Reference proteome</keyword>
<comment type="caution">
    <text evidence="1">The sequence shown here is derived from an EMBL/GenBank/DDBJ whole genome shotgun (WGS) entry which is preliminary data.</text>
</comment>
<gene>
    <name evidence="1" type="ORF">PGIGA_G00239270</name>
</gene>
<evidence type="ECO:0000313" key="2">
    <source>
        <dbReference type="Proteomes" id="UP000829447"/>
    </source>
</evidence>
<accession>A0ACC5WNU8</accession>
<sequence>MKSSLLFVWTAAFFLAHFSQCVSGKDCVCELKNLVRPFPIEKLDSIRTAANQCMNSITSTEVCGLRDILCTLNILKFDRLTGKE</sequence>
<dbReference type="Proteomes" id="UP000829447">
    <property type="component" value="Linkage Group LG7"/>
</dbReference>
<dbReference type="EMBL" id="CM040460">
    <property type="protein sequence ID" value="MCI4380361.1"/>
    <property type="molecule type" value="Genomic_DNA"/>
</dbReference>
<protein>
    <submittedName>
        <fullName evidence="1">Uncharacterized protein</fullName>
    </submittedName>
</protein>